<organism evidence="1 2">
    <name type="scientific">Lupinus albus</name>
    <name type="common">White lupine</name>
    <name type="synonym">Lupinus termis</name>
    <dbReference type="NCBI Taxonomy" id="3870"/>
    <lineage>
        <taxon>Eukaryota</taxon>
        <taxon>Viridiplantae</taxon>
        <taxon>Streptophyta</taxon>
        <taxon>Embryophyta</taxon>
        <taxon>Tracheophyta</taxon>
        <taxon>Spermatophyta</taxon>
        <taxon>Magnoliopsida</taxon>
        <taxon>eudicotyledons</taxon>
        <taxon>Gunneridae</taxon>
        <taxon>Pentapetalae</taxon>
        <taxon>rosids</taxon>
        <taxon>fabids</taxon>
        <taxon>Fabales</taxon>
        <taxon>Fabaceae</taxon>
        <taxon>Papilionoideae</taxon>
        <taxon>50 kb inversion clade</taxon>
        <taxon>genistoids sensu lato</taxon>
        <taxon>core genistoids</taxon>
        <taxon>Genisteae</taxon>
        <taxon>Lupinus</taxon>
    </lineage>
</organism>
<comment type="caution">
    <text evidence="1">The sequence shown here is derived from an EMBL/GenBank/DDBJ whole genome shotgun (WGS) entry which is preliminary data.</text>
</comment>
<name>A0A6A4Q1U4_LUPAL</name>
<dbReference type="AlphaFoldDB" id="A0A6A4Q1U4"/>
<proteinExistence type="predicted"/>
<evidence type="ECO:0000313" key="1">
    <source>
        <dbReference type="EMBL" id="KAE9607623.1"/>
    </source>
</evidence>
<protein>
    <submittedName>
        <fullName evidence="1">Uncharacterized protein</fullName>
    </submittedName>
</protein>
<reference evidence="2" key="1">
    <citation type="journal article" date="2020" name="Nat. Commun.">
        <title>Genome sequence of the cluster root forming white lupin.</title>
        <authorList>
            <person name="Hufnagel B."/>
            <person name="Marques A."/>
            <person name="Soriano A."/>
            <person name="Marques L."/>
            <person name="Divol F."/>
            <person name="Doumas P."/>
            <person name="Sallet E."/>
            <person name="Mancinotti D."/>
            <person name="Carrere S."/>
            <person name="Marande W."/>
            <person name="Arribat S."/>
            <person name="Keller J."/>
            <person name="Huneau C."/>
            <person name="Blein T."/>
            <person name="Aime D."/>
            <person name="Laguerre M."/>
            <person name="Taylor J."/>
            <person name="Schubert V."/>
            <person name="Nelson M."/>
            <person name="Geu-Flores F."/>
            <person name="Crespi M."/>
            <person name="Gallardo-Guerrero K."/>
            <person name="Delaux P.-M."/>
            <person name="Salse J."/>
            <person name="Berges H."/>
            <person name="Guyot R."/>
            <person name="Gouzy J."/>
            <person name="Peret B."/>
        </authorList>
    </citation>
    <scope>NUCLEOTIDE SEQUENCE [LARGE SCALE GENOMIC DNA]</scope>
    <source>
        <strain evidence="2">cv. Amiga</strain>
    </source>
</reference>
<dbReference type="Proteomes" id="UP000447434">
    <property type="component" value="Chromosome 9"/>
</dbReference>
<sequence length="55" mass="6067">MPSKLLHLLTLPSSPFSSTISFYIVKLQTLLQGAHAAPSARVPNFDHYGTDYQCC</sequence>
<gene>
    <name evidence="1" type="ORF">Lalb_Chr09g0331991</name>
</gene>
<keyword evidence="2" id="KW-1185">Reference proteome</keyword>
<dbReference type="EMBL" id="WOCE01000009">
    <property type="protein sequence ID" value="KAE9607623.1"/>
    <property type="molecule type" value="Genomic_DNA"/>
</dbReference>
<accession>A0A6A4Q1U4</accession>
<evidence type="ECO:0000313" key="2">
    <source>
        <dbReference type="Proteomes" id="UP000447434"/>
    </source>
</evidence>